<dbReference type="InterPro" id="IPR000477">
    <property type="entry name" value="RT_dom"/>
</dbReference>
<dbReference type="GO" id="GO:0003676">
    <property type="term" value="F:nucleic acid binding"/>
    <property type="evidence" value="ECO:0007669"/>
    <property type="project" value="InterPro"/>
</dbReference>
<evidence type="ECO:0000259" key="2">
    <source>
        <dbReference type="PROSITE" id="PS50994"/>
    </source>
</evidence>
<dbReference type="CDD" id="cd01647">
    <property type="entry name" value="RT_LTR"/>
    <property type="match status" value="1"/>
</dbReference>
<dbReference type="InterPro" id="IPR001584">
    <property type="entry name" value="Integrase_cat-core"/>
</dbReference>
<dbReference type="FunFam" id="3.30.70.270:FF:000003">
    <property type="entry name" value="Transposon Ty3-G Gag-Pol polyprotein"/>
    <property type="match status" value="1"/>
</dbReference>
<sequence length="516" mass="59793">MAVPLDGFDVILGVDFMLLANAMVIPYLNGLFIADQNSTCFVPGTYLQDSVRSTEKKDNLISAMQVKAGLRHGEQTYLAAVVEINRMSFRKFLTRWLSCYRSSRMSSLLNCLRSYPHDLFDKLTKAKYCTKIDLRSGYWQVRVARATFCDLMNDVLYELRDRFVVVYLDDIVIYSESLNDHLKHLRAVFKKLIEYELYAKKEKCEFCCEQITFLGHVISQGKIQMDRKKVDASDSALGGVLVQDKHPIAFESRKLKDAELRCSTHEKEMTAVRKLSPKQTCWQEFFGEFDFEWVHRPGKDNDVAVALSRKQVEEYVAALTEVESDFLDQIQESSKMDVGYLKLLLRETHDPQWVGHPGINRMLALLARRYYWPKIDEDVEAYRCRGSLLLRTLFWVFPKVNGMASVLVVVDHFSKYGIFIATPHACPVETAAELFYKNVTKYFGVPQDIISDRDTRFTERFWTALFNMMGMKLKFSTANHPQTDGQTERMNALVENYLRYYVSVSQRNWVDLLDVA</sequence>
<dbReference type="InterPro" id="IPR012337">
    <property type="entry name" value="RNaseH-like_sf"/>
</dbReference>
<accession>A0AAW2Q3S6</accession>
<dbReference type="InterPro" id="IPR043502">
    <property type="entry name" value="DNA/RNA_pol_sf"/>
</dbReference>
<dbReference type="PANTHER" id="PTHR37984">
    <property type="entry name" value="PROTEIN CBG26694"/>
    <property type="match status" value="1"/>
</dbReference>
<feature type="domain" description="Integrase catalytic" evidence="2">
    <location>
        <begin position="369"/>
        <end position="516"/>
    </location>
</feature>
<dbReference type="AlphaFoldDB" id="A0AAW2Q3S6"/>
<dbReference type="SUPFAM" id="SSF53098">
    <property type="entry name" value="Ribonuclease H-like"/>
    <property type="match status" value="1"/>
</dbReference>
<reference evidence="3" key="2">
    <citation type="journal article" date="2024" name="Plant">
        <title>Genomic evolution and insights into agronomic trait innovations of Sesamum species.</title>
        <authorList>
            <person name="Miao H."/>
            <person name="Wang L."/>
            <person name="Qu L."/>
            <person name="Liu H."/>
            <person name="Sun Y."/>
            <person name="Le M."/>
            <person name="Wang Q."/>
            <person name="Wei S."/>
            <person name="Zheng Y."/>
            <person name="Lin W."/>
            <person name="Duan Y."/>
            <person name="Cao H."/>
            <person name="Xiong S."/>
            <person name="Wang X."/>
            <person name="Wei L."/>
            <person name="Li C."/>
            <person name="Ma Q."/>
            <person name="Ju M."/>
            <person name="Zhao R."/>
            <person name="Li G."/>
            <person name="Mu C."/>
            <person name="Tian Q."/>
            <person name="Mei H."/>
            <person name="Zhang T."/>
            <person name="Gao T."/>
            <person name="Zhang H."/>
        </authorList>
    </citation>
    <scope>NUCLEOTIDE SEQUENCE</scope>
    <source>
        <strain evidence="3">KEN8</strain>
    </source>
</reference>
<dbReference type="Gene3D" id="3.30.420.10">
    <property type="entry name" value="Ribonuclease H-like superfamily/Ribonuclease H"/>
    <property type="match status" value="1"/>
</dbReference>
<dbReference type="Pfam" id="PF00078">
    <property type="entry name" value="RVT_1"/>
    <property type="match status" value="1"/>
</dbReference>
<dbReference type="CDD" id="cd09274">
    <property type="entry name" value="RNase_HI_RT_Ty3"/>
    <property type="match status" value="1"/>
</dbReference>
<dbReference type="GO" id="GO:0004519">
    <property type="term" value="F:endonuclease activity"/>
    <property type="evidence" value="ECO:0007669"/>
    <property type="project" value="UniProtKB-KW"/>
</dbReference>
<dbReference type="InterPro" id="IPR041588">
    <property type="entry name" value="Integrase_H2C2"/>
</dbReference>
<dbReference type="PROSITE" id="PS50994">
    <property type="entry name" value="INTEGRASE"/>
    <property type="match status" value="1"/>
</dbReference>
<dbReference type="GO" id="GO:0003964">
    <property type="term" value="F:RNA-directed DNA polymerase activity"/>
    <property type="evidence" value="ECO:0007669"/>
    <property type="project" value="UniProtKB-KW"/>
</dbReference>
<dbReference type="EMBL" id="JACGWM010000007">
    <property type="protein sequence ID" value="KAL0362191.1"/>
    <property type="molecule type" value="Genomic_DNA"/>
</dbReference>
<dbReference type="Gene3D" id="1.10.340.70">
    <property type="match status" value="1"/>
</dbReference>
<dbReference type="InterPro" id="IPR050951">
    <property type="entry name" value="Retrovirus_Pol_polyprotein"/>
</dbReference>
<dbReference type="Pfam" id="PF17921">
    <property type="entry name" value="Integrase_H2C2"/>
    <property type="match status" value="1"/>
</dbReference>
<evidence type="ECO:0000313" key="3">
    <source>
        <dbReference type="EMBL" id="KAL0362191.1"/>
    </source>
</evidence>
<dbReference type="InterPro" id="IPR043128">
    <property type="entry name" value="Rev_trsase/Diguanyl_cyclase"/>
</dbReference>
<reference evidence="3" key="1">
    <citation type="submission" date="2020-06" db="EMBL/GenBank/DDBJ databases">
        <authorList>
            <person name="Li T."/>
            <person name="Hu X."/>
            <person name="Zhang T."/>
            <person name="Song X."/>
            <person name="Zhang H."/>
            <person name="Dai N."/>
            <person name="Sheng W."/>
            <person name="Hou X."/>
            <person name="Wei L."/>
        </authorList>
    </citation>
    <scope>NUCLEOTIDE SEQUENCE</scope>
    <source>
        <strain evidence="3">KEN8</strain>
        <tissue evidence="3">Leaf</tissue>
    </source>
</reference>
<name>A0AAW2Q3S6_9LAMI</name>
<keyword evidence="1" id="KW-0511">Multifunctional enzyme</keyword>
<dbReference type="GO" id="GO:0016787">
    <property type="term" value="F:hydrolase activity"/>
    <property type="evidence" value="ECO:0007669"/>
    <property type="project" value="UniProtKB-KW"/>
</dbReference>
<gene>
    <name evidence="3" type="ORF">Scaly_1174300</name>
</gene>
<dbReference type="PANTHER" id="PTHR37984:SF5">
    <property type="entry name" value="PROTEIN NYNRIN-LIKE"/>
    <property type="match status" value="1"/>
</dbReference>
<dbReference type="Gene3D" id="3.30.70.270">
    <property type="match status" value="1"/>
</dbReference>
<dbReference type="Pfam" id="PF17919">
    <property type="entry name" value="RT_RNaseH_2"/>
    <property type="match status" value="1"/>
</dbReference>
<comment type="caution">
    <text evidence="3">The sequence shown here is derived from an EMBL/GenBank/DDBJ whole genome shotgun (WGS) entry which is preliminary data.</text>
</comment>
<dbReference type="SUPFAM" id="SSF56672">
    <property type="entry name" value="DNA/RNA polymerases"/>
    <property type="match status" value="1"/>
</dbReference>
<organism evidence="3">
    <name type="scientific">Sesamum calycinum</name>
    <dbReference type="NCBI Taxonomy" id="2727403"/>
    <lineage>
        <taxon>Eukaryota</taxon>
        <taxon>Viridiplantae</taxon>
        <taxon>Streptophyta</taxon>
        <taxon>Embryophyta</taxon>
        <taxon>Tracheophyta</taxon>
        <taxon>Spermatophyta</taxon>
        <taxon>Magnoliopsida</taxon>
        <taxon>eudicotyledons</taxon>
        <taxon>Gunneridae</taxon>
        <taxon>Pentapetalae</taxon>
        <taxon>asterids</taxon>
        <taxon>lamiids</taxon>
        <taxon>Lamiales</taxon>
        <taxon>Pedaliaceae</taxon>
        <taxon>Sesamum</taxon>
    </lineage>
</organism>
<proteinExistence type="predicted"/>
<dbReference type="GO" id="GO:0015074">
    <property type="term" value="P:DNA integration"/>
    <property type="evidence" value="ECO:0007669"/>
    <property type="project" value="InterPro"/>
</dbReference>
<protein>
    <submittedName>
        <fullName evidence="3">Transposon Ty3-I Gag-Pol polyprotein</fullName>
    </submittedName>
</protein>
<dbReference type="InterPro" id="IPR041577">
    <property type="entry name" value="RT_RNaseH_2"/>
</dbReference>
<dbReference type="InterPro" id="IPR036397">
    <property type="entry name" value="RNaseH_sf"/>
</dbReference>
<evidence type="ECO:0000256" key="1">
    <source>
        <dbReference type="ARBA" id="ARBA00023268"/>
    </source>
</evidence>